<evidence type="ECO:0000256" key="1">
    <source>
        <dbReference type="SAM" id="MobiDB-lite"/>
    </source>
</evidence>
<feature type="compositionally biased region" description="Low complexity" evidence="1">
    <location>
        <begin position="118"/>
        <end position="141"/>
    </location>
</feature>
<evidence type="ECO:0000313" key="2">
    <source>
        <dbReference type="EMBL" id="CAD7437805.1"/>
    </source>
</evidence>
<proteinExistence type="predicted"/>
<name>A0A7R9EPA8_9NEOP</name>
<accession>A0A7R9EPA8</accession>
<dbReference type="AlphaFoldDB" id="A0A7R9EPA8"/>
<gene>
    <name evidence="2" type="ORF">TBIB3V08_LOCUS408</name>
</gene>
<feature type="region of interest" description="Disordered" evidence="1">
    <location>
        <begin position="118"/>
        <end position="149"/>
    </location>
</feature>
<organism evidence="2">
    <name type="scientific">Timema bartmani</name>
    <dbReference type="NCBI Taxonomy" id="61472"/>
    <lineage>
        <taxon>Eukaryota</taxon>
        <taxon>Metazoa</taxon>
        <taxon>Ecdysozoa</taxon>
        <taxon>Arthropoda</taxon>
        <taxon>Hexapoda</taxon>
        <taxon>Insecta</taxon>
        <taxon>Pterygota</taxon>
        <taxon>Neoptera</taxon>
        <taxon>Polyneoptera</taxon>
        <taxon>Phasmatodea</taxon>
        <taxon>Timematodea</taxon>
        <taxon>Timematoidea</taxon>
        <taxon>Timematidae</taxon>
        <taxon>Timema</taxon>
    </lineage>
</organism>
<protein>
    <submittedName>
        <fullName evidence="2">Uncharacterized protein</fullName>
    </submittedName>
</protein>
<sequence length="441" mass="51315">MKIMAPSKEYGKYFNRTNKTNFPDVIGPYRQPLKNNKSRFETSRPHRFINNTKMIPLPLEVSQSITMDLGNMHIASSFGYQHQIELKQPQPSPQINSSETVLPDQYLSCRFQGSLGQHQKQPLLQQHQQVTLKQHQQTQVQQHHKPHPHQLQLQQYHQPQQQQKHHLQLHQINHQHYQHQQQQQIYPDVRPQGYTARFQEPPRFQHPGYCQQPLNYNQPKTQHVWPQRQHQEYNPGWNNGYAPNLFGYQPAAATSFQVDANQNPLFIDYQYRKPTMIEQTRPQPYVIRANHGNVNQRNSPPPYPSGNSVQMSSQNTTFDHDLGQNFNYVQELNNTGVTESDMKSLVDSLPNIKDEEINTEYTWFTPQTAMGAAAPVAPVVAPVPMVPVVSVEDDAPYELIIESSVRVLIASQIYFGNDEDWSWNFWNSDHETTKFDYSCRS</sequence>
<dbReference type="EMBL" id="OD564322">
    <property type="protein sequence ID" value="CAD7437805.1"/>
    <property type="molecule type" value="Genomic_DNA"/>
</dbReference>
<reference evidence="2" key="1">
    <citation type="submission" date="2020-11" db="EMBL/GenBank/DDBJ databases">
        <authorList>
            <person name="Tran Van P."/>
        </authorList>
    </citation>
    <scope>NUCLEOTIDE SEQUENCE</scope>
</reference>